<gene>
    <name evidence="2" type="ORF">BdWA1_001412</name>
</gene>
<evidence type="ECO:0000256" key="1">
    <source>
        <dbReference type="SAM" id="Phobius"/>
    </source>
</evidence>
<protein>
    <submittedName>
        <fullName evidence="2">Uncharacterized protein</fullName>
    </submittedName>
</protein>
<dbReference type="KEGG" id="bdw:94335710"/>
<name>A0AAD9UR10_9APIC</name>
<reference evidence="2" key="1">
    <citation type="journal article" date="2023" name="Nat. Microbiol.">
        <title>Babesia duncani multi-omics identifies virulence factors and drug targets.</title>
        <authorList>
            <person name="Singh P."/>
            <person name="Lonardi S."/>
            <person name="Liang Q."/>
            <person name="Vydyam P."/>
            <person name="Khabirova E."/>
            <person name="Fang T."/>
            <person name="Gihaz S."/>
            <person name="Thekkiniath J."/>
            <person name="Munshi M."/>
            <person name="Abel S."/>
            <person name="Ciampossin L."/>
            <person name="Batugedara G."/>
            <person name="Gupta M."/>
            <person name="Lu X.M."/>
            <person name="Lenz T."/>
            <person name="Chakravarty S."/>
            <person name="Cornillot E."/>
            <person name="Hu Y."/>
            <person name="Ma W."/>
            <person name="Gonzalez L.M."/>
            <person name="Sanchez S."/>
            <person name="Estrada K."/>
            <person name="Sanchez-Flores A."/>
            <person name="Montero E."/>
            <person name="Harb O.S."/>
            <person name="Le Roch K.G."/>
            <person name="Mamoun C.B."/>
        </authorList>
    </citation>
    <scope>NUCLEOTIDE SEQUENCE</scope>
    <source>
        <strain evidence="2">WA1</strain>
    </source>
</reference>
<proteinExistence type="predicted"/>
<organism evidence="2 3">
    <name type="scientific">Babesia duncani</name>
    <dbReference type="NCBI Taxonomy" id="323732"/>
    <lineage>
        <taxon>Eukaryota</taxon>
        <taxon>Sar</taxon>
        <taxon>Alveolata</taxon>
        <taxon>Apicomplexa</taxon>
        <taxon>Aconoidasida</taxon>
        <taxon>Piroplasmida</taxon>
        <taxon>Babesiidae</taxon>
        <taxon>Babesia</taxon>
    </lineage>
</organism>
<keyword evidence="1" id="KW-0472">Membrane</keyword>
<evidence type="ECO:0000313" key="3">
    <source>
        <dbReference type="Proteomes" id="UP001214638"/>
    </source>
</evidence>
<keyword evidence="1" id="KW-0812">Transmembrane</keyword>
<dbReference type="GeneID" id="94335710"/>
<evidence type="ECO:0000313" key="2">
    <source>
        <dbReference type="EMBL" id="KAK2198399.1"/>
    </source>
</evidence>
<accession>A0AAD9UR10</accession>
<dbReference type="RefSeq" id="XP_067805241.1">
    <property type="nucleotide sequence ID" value="XM_067946450.1"/>
</dbReference>
<keyword evidence="1" id="KW-1133">Transmembrane helix</keyword>
<feature type="transmembrane region" description="Helical" evidence="1">
    <location>
        <begin position="25"/>
        <end position="46"/>
    </location>
</feature>
<sequence length="432" mass="48790">MVSRASTAGRNRASDDFCSISGCKLFYFINIFGLLLIGATIAFIAIPFKFYHHEPIVWTVDLNLTSGTISYAIKMNIHEISENSTGLYFTTHNAGYQLGTVKFGNISVSVPFGCIGRAVAAQSFSKKLLPPRHVTIVDVYADAFTFSKFRLLEKKTPSSPDSQQQQDPNEANYVLYDTVLYQIPSVKKTPVNVNVAQLLNEVPTNVHALEYVLDNGNVVFEFVAGPRVEFGTIQLGNFKSTPTRDVLDRSIAIETCATLPISRVSIKSLKRDGTTEMLQFYGPSELAKGPFVQEQDFAKLLSSLKLEAQSIEQLFRGQVFRYSDMTFVPLSISEHPTNVVFLEVFNEHHMYLFCFASLPFQIGSVEMTRDVVIPQEDNSLDRILWFIYDLNHTVLDRCYLFTRLETGIDVVPYQFKSNAWERVDFTESHGFF</sequence>
<comment type="caution">
    <text evidence="2">The sequence shown here is derived from an EMBL/GenBank/DDBJ whole genome shotgun (WGS) entry which is preliminary data.</text>
</comment>
<dbReference type="AlphaFoldDB" id="A0AAD9UR10"/>
<dbReference type="Proteomes" id="UP001214638">
    <property type="component" value="Unassembled WGS sequence"/>
</dbReference>
<keyword evidence="3" id="KW-1185">Reference proteome</keyword>
<dbReference type="EMBL" id="JALLKP010000001">
    <property type="protein sequence ID" value="KAK2198399.1"/>
    <property type="molecule type" value="Genomic_DNA"/>
</dbReference>